<dbReference type="Gene3D" id="3.10.180.10">
    <property type="entry name" value="2,3-Dihydroxybiphenyl 1,2-Dioxygenase, domain 1"/>
    <property type="match status" value="1"/>
</dbReference>
<feature type="domain" description="VOC" evidence="4">
    <location>
        <begin position="1"/>
        <end position="133"/>
    </location>
</feature>
<dbReference type="Proteomes" id="UP000029447">
    <property type="component" value="Unassembled WGS sequence"/>
</dbReference>
<accession>A0ABR4VQ49</accession>
<dbReference type="Pfam" id="PF00903">
    <property type="entry name" value="Glyoxalase"/>
    <property type="match status" value="1"/>
</dbReference>
<dbReference type="EMBL" id="JQOF01000008">
    <property type="protein sequence ID" value="KGA41451.1"/>
    <property type="molecule type" value="Genomic_DNA"/>
</dbReference>
<comment type="similarity">
    <text evidence="1">Belongs to the bleomycin resistance protein family.</text>
</comment>
<organism evidence="5 6">
    <name type="scientific">Pectobacterium odoriferum</name>
    <dbReference type="NCBI Taxonomy" id="78398"/>
    <lineage>
        <taxon>Bacteria</taxon>
        <taxon>Pseudomonadati</taxon>
        <taxon>Pseudomonadota</taxon>
        <taxon>Gammaproteobacteria</taxon>
        <taxon>Enterobacterales</taxon>
        <taxon>Pectobacteriaceae</taxon>
        <taxon>Pectobacterium</taxon>
    </lineage>
</organism>
<keyword evidence="3" id="KW-0046">Antibiotic resistance</keyword>
<dbReference type="InterPro" id="IPR004360">
    <property type="entry name" value="Glyas_Fos-R_dOase_dom"/>
</dbReference>
<evidence type="ECO:0000256" key="3">
    <source>
        <dbReference type="ARBA" id="ARBA00023251"/>
    </source>
</evidence>
<dbReference type="InterPro" id="IPR000335">
    <property type="entry name" value="Bleomycin-R"/>
</dbReference>
<evidence type="ECO:0000313" key="6">
    <source>
        <dbReference type="Proteomes" id="UP000029447"/>
    </source>
</evidence>
<gene>
    <name evidence="5" type="ORF">KU75_11735</name>
</gene>
<evidence type="ECO:0000259" key="4">
    <source>
        <dbReference type="PROSITE" id="PS51819"/>
    </source>
</evidence>
<name>A0ABR4VQ49_9GAMM</name>
<evidence type="ECO:0000256" key="2">
    <source>
        <dbReference type="ARBA" id="ARBA00021572"/>
    </source>
</evidence>
<evidence type="ECO:0000256" key="1">
    <source>
        <dbReference type="ARBA" id="ARBA00011051"/>
    </source>
</evidence>
<proteinExistence type="inferred from homology"/>
<dbReference type="PROSITE" id="PS51819">
    <property type="entry name" value="VOC"/>
    <property type="match status" value="1"/>
</dbReference>
<dbReference type="SUPFAM" id="SSF54593">
    <property type="entry name" value="Glyoxalase/Bleomycin resistance protein/Dihydroxybiphenyl dioxygenase"/>
    <property type="match status" value="1"/>
</dbReference>
<dbReference type="RefSeq" id="WP_039492028.1">
    <property type="nucleotide sequence ID" value="NZ_JACDRW010000010.1"/>
</dbReference>
<reference evidence="5 6" key="1">
    <citation type="submission" date="2014-08" db="EMBL/GenBank/DDBJ databases">
        <title>Genome sequences of NCPPB Pectobacterium isolates.</title>
        <authorList>
            <person name="Glover R.H."/>
            <person name="Sapp M."/>
            <person name="Elphinstone J."/>
        </authorList>
    </citation>
    <scope>NUCLEOTIDE SEQUENCE [LARGE SCALE GENOMIC DNA]</scope>
    <source>
        <strain evidence="5 6">NCPPB3841</strain>
    </source>
</reference>
<dbReference type="InterPro" id="IPR037523">
    <property type="entry name" value="VOC_core"/>
</dbReference>
<dbReference type="InterPro" id="IPR029068">
    <property type="entry name" value="Glyas_Bleomycin-R_OHBP_Dase"/>
</dbReference>
<comment type="caution">
    <text evidence="5">The sequence shown here is derived from an EMBL/GenBank/DDBJ whole genome shotgun (WGS) entry which is preliminary data.</text>
</comment>
<sequence>MVPELSVTDFSVSLHFYVHILGFTVTIRRENPDFAYLSLGEAQLMLEAFHDRGWNTGELVKPFGQGINLQIEVDDVMPLLDSLAQHRIPLYRSLKDNYYTIETGEEMSEPTQACQREFLVQDPDGYLLRFSQYIEQP</sequence>
<protein>
    <recommendedName>
        <fullName evidence="2">Bleomycin resistance protein</fullName>
    </recommendedName>
</protein>
<dbReference type="CDD" id="cd08349">
    <property type="entry name" value="BLMA_like"/>
    <property type="match status" value="1"/>
</dbReference>
<evidence type="ECO:0000313" key="5">
    <source>
        <dbReference type="EMBL" id="KGA41451.1"/>
    </source>
</evidence>
<keyword evidence="6" id="KW-1185">Reference proteome</keyword>